<evidence type="ECO:0000256" key="9">
    <source>
        <dbReference type="ARBA" id="ARBA00023157"/>
    </source>
</evidence>
<feature type="region of interest" description="Disordered" evidence="12">
    <location>
        <begin position="54"/>
        <end position="121"/>
    </location>
</feature>
<proteinExistence type="predicted"/>
<feature type="compositionally biased region" description="Basic and acidic residues" evidence="12">
    <location>
        <begin position="95"/>
        <end position="109"/>
    </location>
</feature>
<dbReference type="EMBL" id="ML213506">
    <property type="protein sequence ID" value="TFK54280.1"/>
    <property type="molecule type" value="Genomic_DNA"/>
</dbReference>
<evidence type="ECO:0000256" key="8">
    <source>
        <dbReference type="ARBA" id="ARBA00023128"/>
    </source>
</evidence>
<dbReference type="GO" id="GO:0005758">
    <property type="term" value="C:mitochondrial intermembrane space"/>
    <property type="evidence" value="ECO:0007669"/>
    <property type="project" value="TreeGrafter"/>
</dbReference>
<comment type="subcellular location">
    <subcellularLocation>
        <location evidence="2">Mitochondrion inner membrane</location>
        <topology evidence="2">Single-pass type II membrane protein</topology>
        <orientation evidence="2">Intermembrane side</orientation>
    </subcellularLocation>
</comment>
<gene>
    <name evidence="13" type="ORF">OE88DRAFT_1654875</name>
</gene>
<organism evidence="13 14">
    <name type="scientific">Heliocybe sulcata</name>
    <dbReference type="NCBI Taxonomy" id="5364"/>
    <lineage>
        <taxon>Eukaryota</taxon>
        <taxon>Fungi</taxon>
        <taxon>Dikarya</taxon>
        <taxon>Basidiomycota</taxon>
        <taxon>Agaricomycotina</taxon>
        <taxon>Agaricomycetes</taxon>
        <taxon>Gloeophyllales</taxon>
        <taxon>Gloeophyllaceae</taxon>
        <taxon>Heliocybe</taxon>
    </lineage>
</organism>
<dbReference type="GO" id="GO:0005743">
    <property type="term" value="C:mitochondrial inner membrane"/>
    <property type="evidence" value="ECO:0007669"/>
    <property type="project" value="UniProtKB-SubCell"/>
</dbReference>
<dbReference type="PROSITE" id="PS51808">
    <property type="entry name" value="CHCH"/>
    <property type="match status" value="1"/>
</dbReference>
<evidence type="ECO:0000313" key="14">
    <source>
        <dbReference type="Proteomes" id="UP000305948"/>
    </source>
</evidence>
<dbReference type="Gene3D" id="1.10.287.2900">
    <property type="match status" value="1"/>
</dbReference>
<dbReference type="GO" id="GO:0015035">
    <property type="term" value="F:protein-disulfide reductase activity"/>
    <property type="evidence" value="ECO:0007669"/>
    <property type="project" value="InterPro"/>
</dbReference>
<keyword evidence="4" id="KW-0813">Transport</keyword>
<dbReference type="PANTHER" id="PTHR21622">
    <property type="entry name" value="COILED-COIL-HELIX-COILED-COIL-HELIX DOMAIN CONTAINING 4"/>
    <property type="match status" value="1"/>
</dbReference>
<dbReference type="GO" id="GO:0045041">
    <property type="term" value="P:protein import into mitochondrial intermembrane space"/>
    <property type="evidence" value="ECO:0007669"/>
    <property type="project" value="InterPro"/>
</dbReference>
<dbReference type="Proteomes" id="UP000305948">
    <property type="component" value="Unassembled WGS sequence"/>
</dbReference>
<name>A0A5C3NAD2_9AGAM</name>
<evidence type="ECO:0000256" key="2">
    <source>
        <dbReference type="ARBA" id="ARBA00004164"/>
    </source>
</evidence>
<dbReference type="InterPro" id="IPR039289">
    <property type="entry name" value="CHCHD4"/>
</dbReference>
<keyword evidence="9" id="KW-1015">Disulfide bond</keyword>
<evidence type="ECO:0000256" key="4">
    <source>
        <dbReference type="ARBA" id="ARBA00022448"/>
    </source>
</evidence>
<sequence length="238" mass="25109">MHPSLLASVRRYAHTQARRSVSAGSSRRLTAALAGTATAGAYFTWMMTSESQRLHLDSPAPPQKQIPLSPKASESISSAVEPHSHTSGGPAPAPVKKESLDPESEHAEEAGDSESSGGAFNPVTGEINWDCPCLGGMAHGPCGLQFREAFSCFVFSEQEPKGIDCIEKFKLMQDCFREHPDVYGPDIMADDDDEDAPAPAATQEPLHDSPPTDMNGASASNLSPPASRTAPSVSSSSS</sequence>
<dbReference type="OrthoDB" id="7481291at2759"/>
<keyword evidence="7" id="KW-0811">Translocation</keyword>
<evidence type="ECO:0000313" key="13">
    <source>
        <dbReference type="EMBL" id="TFK54280.1"/>
    </source>
</evidence>
<comment type="cofactor">
    <cofactor evidence="1">
        <name>Cu(2+)</name>
        <dbReference type="ChEBI" id="CHEBI:29036"/>
    </cofactor>
</comment>
<keyword evidence="14" id="KW-1185">Reference proteome</keyword>
<keyword evidence="10" id="KW-0676">Redox-active center</keyword>
<dbReference type="PANTHER" id="PTHR21622:SF0">
    <property type="entry name" value="COILED-COIL-HELIX-COILED-COIL-HELIX DOMAIN CONTAINING 4"/>
    <property type="match status" value="1"/>
</dbReference>
<feature type="region of interest" description="Disordered" evidence="12">
    <location>
        <begin position="183"/>
        <end position="238"/>
    </location>
</feature>
<dbReference type="STRING" id="5364.A0A5C3NAD2"/>
<evidence type="ECO:0000256" key="10">
    <source>
        <dbReference type="ARBA" id="ARBA00023284"/>
    </source>
</evidence>
<evidence type="ECO:0000256" key="11">
    <source>
        <dbReference type="ARBA" id="ARBA00033150"/>
    </source>
</evidence>
<reference evidence="13 14" key="1">
    <citation type="journal article" date="2019" name="Nat. Ecol. Evol.">
        <title>Megaphylogeny resolves global patterns of mushroom evolution.</title>
        <authorList>
            <person name="Varga T."/>
            <person name="Krizsan K."/>
            <person name="Foldi C."/>
            <person name="Dima B."/>
            <person name="Sanchez-Garcia M."/>
            <person name="Sanchez-Ramirez S."/>
            <person name="Szollosi G.J."/>
            <person name="Szarkandi J.G."/>
            <person name="Papp V."/>
            <person name="Albert L."/>
            <person name="Andreopoulos W."/>
            <person name="Angelini C."/>
            <person name="Antonin V."/>
            <person name="Barry K.W."/>
            <person name="Bougher N.L."/>
            <person name="Buchanan P."/>
            <person name="Buyck B."/>
            <person name="Bense V."/>
            <person name="Catcheside P."/>
            <person name="Chovatia M."/>
            <person name="Cooper J."/>
            <person name="Damon W."/>
            <person name="Desjardin D."/>
            <person name="Finy P."/>
            <person name="Geml J."/>
            <person name="Haridas S."/>
            <person name="Hughes K."/>
            <person name="Justo A."/>
            <person name="Karasinski D."/>
            <person name="Kautmanova I."/>
            <person name="Kiss B."/>
            <person name="Kocsube S."/>
            <person name="Kotiranta H."/>
            <person name="LaButti K.M."/>
            <person name="Lechner B.E."/>
            <person name="Liimatainen K."/>
            <person name="Lipzen A."/>
            <person name="Lukacs Z."/>
            <person name="Mihaltcheva S."/>
            <person name="Morgado L.N."/>
            <person name="Niskanen T."/>
            <person name="Noordeloos M.E."/>
            <person name="Ohm R.A."/>
            <person name="Ortiz-Santana B."/>
            <person name="Ovrebo C."/>
            <person name="Racz N."/>
            <person name="Riley R."/>
            <person name="Savchenko A."/>
            <person name="Shiryaev A."/>
            <person name="Soop K."/>
            <person name="Spirin V."/>
            <person name="Szebenyi C."/>
            <person name="Tomsovsky M."/>
            <person name="Tulloss R.E."/>
            <person name="Uehling J."/>
            <person name="Grigoriev I.V."/>
            <person name="Vagvolgyi C."/>
            <person name="Papp T."/>
            <person name="Martin F.M."/>
            <person name="Miettinen O."/>
            <person name="Hibbett D.S."/>
            <person name="Nagy L.G."/>
        </authorList>
    </citation>
    <scope>NUCLEOTIDE SEQUENCE [LARGE SCALE GENOMIC DNA]</scope>
    <source>
        <strain evidence="13 14">OMC1185</strain>
    </source>
</reference>
<keyword evidence="6" id="KW-0560">Oxidoreductase</keyword>
<evidence type="ECO:0000256" key="6">
    <source>
        <dbReference type="ARBA" id="ARBA00023002"/>
    </source>
</evidence>
<feature type="compositionally biased region" description="Low complexity" evidence="12">
    <location>
        <begin position="223"/>
        <end position="238"/>
    </location>
</feature>
<evidence type="ECO:0000256" key="7">
    <source>
        <dbReference type="ARBA" id="ARBA00023010"/>
    </source>
</evidence>
<keyword evidence="8" id="KW-0496">Mitochondrion</keyword>
<accession>A0A5C3NAD2</accession>
<dbReference type="AlphaFoldDB" id="A0A5C3NAD2"/>
<evidence type="ECO:0000256" key="12">
    <source>
        <dbReference type="SAM" id="MobiDB-lite"/>
    </source>
</evidence>
<evidence type="ECO:0000256" key="5">
    <source>
        <dbReference type="ARBA" id="ARBA00022927"/>
    </source>
</evidence>
<evidence type="ECO:0000256" key="3">
    <source>
        <dbReference type="ARBA" id="ARBA00013714"/>
    </source>
</evidence>
<protein>
    <recommendedName>
        <fullName evidence="3">Mitochondrial intermembrane space import and assembly protein 40</fullName>
    </recommendedName>
    <alternativeName>
        <fullName evidence="11">Mitochondrial import inner membrane translocase TIM40</fullName>
    </alternativeName>
</protein>
<keyword evidence="5" id="KW-0653">Protein transport</keyword>
<evidence type="ECO:0000256" key="1">
    <source>
        <dbReference type="ARBA" id="ARBA00001973"/>
    </source>
</evidence>